<name>A0A023FZF2_AMBPA</name>
<dbReference type="AlphaFoldDB" id="A0A023FZF2"/>
<protein>
    <submittedName>
        <fullName evidence="1">Putative secreted protein</fullName>
    </submittedName>
</protein>
<dbReference type="EMBL" id="GBBL01000059">
    <property type="protein sequence ID" value="JAC27261.1"/>
    <property type="molecule type" value="mRNA"/>
</dbReference>
<evidence type="ECO:0000313" key="1">
    <source>
        <dbReference type="EMBL" id="JAC27261.1"/>
    </source>
</evidence>
<proteinExistence type="evidence at transcript level"/>
<sequence>MLFLSFVVRIFISLWTLCVELFVLGCSSSATLISAPQLMPALCVMSDETSSHFIKETACRMPSGYLLIFLIHCYHQNKVCASMKLFVKIVENKPANYVRKSRQETHVNPGVLCISGVAEAGYSSHSELCPVLTIVRSCGFAVPPSKASGGSYLPRNLMRECFLTASYGQLQGATRNEMEVPFLGQG</sequence>
<accession>A0A023FZF2</accession>
<reference evidence="1" key="1">
    <citation type="submission" date="2014-03" db="EMBL/GenBank/DDBJ databases">
        <title>The sialotranscriptome of Amblyomma triste, Amblyomma parvum and Amblyomma cajennense ticks, uncovered by 454-based RNA-seq.</title>
        <authorList>
            <person name="Garcia G.R."/>
            <person name="Gardinassi L.G."/>
            <person name="Ribeiro J.M."/>
            <person name="Anatrielo E."/>
            <person name="Ferreira B.R."/>
            <person name="Moreira H.N."/>
            <person name="Mafra C."/>
            <person name="Olegario M.M."/>
            <person name="Szabo P.J."/>
            <person name="Miranda-Santos I.K."/>
            <person name="Maruyama S.R."/>
        </authorList>
    </citation>
    <scope>NUCLEOTIDE SEQUENCE</scope>
    <source>
        <strain evidence="1">Araguapaz</strain>
        <tissue evidence="1">Salivary glands</tissue>
    </source>
</reference>
<organism evidence="1">
    <name type="scientific">Amblyomma parvum</name>
    <name type="common">South American tick</name>
    <dbReference type="NCBI Taxonomy" id="251391"/>
    <lineage>
        <taxon>Eukaryota</taxon>
        <taxon>Metazoa</taxon>
        <taxon>Ecdysozoa</taxon>
        <taxon>Arthropoda</taxon>
        <taxon>Chelicerata</taxon>
        <taxon>Arachnida</taxon>
        <taxon>Acari</taxon>
        <taxon>Parasitiformes</taxon>
        <taxon>Ixodida</taxon>
        <taxon>Ixodoidea</taxon>
        <taxon>Ixodidae</taxon>
        <taxon>Amblyomminae</taxon>
        <taxon>Amblyomma</taxon>
    </lineage>
</organism>